<protein>
    <submittedName>
        <fullName evidence="2">Dihydrofolate reductase</fullName>
    </submittedName>
</protein>
<dbReference type="AlphaFoldDB" id="A0A545TP45"/>
<dbReference type="SUPFAM" id="SSF53597">
    <property type="entry name" value="Dihydrofolate reductase-like"/>
    <property type="match status" value="1"/>
</dbReference>
<dbReference type="RefSeq" id="WP_142897215.1">
    <property type="nucleotide sequence ID" value="NZ_ML660056.1"/>
</dbReference>
<evidence type="ECO:0000259" key="1">
    <source>
        <dbReference type="Pfam" id="PF01872"/>
    </source>
</evidence>
<dbReference type="Pfam" id="PF01872">
    <property type="entry name" value="RibD_C"/>
    <property type="match status" value="1"/>
</dbReference>
<comment type="caution">
    <text evidence="2">The sequence shown here is derived from an EMBL/GenBank/DDBJ whole genome shotgun (WGS) entry which is preliminary data.</text>
</comment>
<proteinExistence type="predicted"/>
<dbReference type="InterPro" id="IPR050765">
    <property type="entry name" value="Riboflavin_Biosynth_HTPR"/>
</dbReference>
<feature type="domain" description="Bacterial bifunctional deaminase-reductase C-terminal" evidence="1">
    <location>
        <begin position="4"/>
        <end position="169"/>
    </location>
</feature>
<name>A0A545TP45_9PROT</name>
<dbReference type="GO" id="GO:0008703">
    <property type="term" value="F:5-amino-6-(5-phosphoribosylamino)uracil reductase activity"/>
    <property type="evidence" value="ECO:0007669"/>
    <property type="project" value="InterPro"/>
</dbReference>
<dbReference type="InterPro" id="IPR002734">
    <property type="entry name" value="RibDG_C"/>
</dbReference>
<keyword evidence="3" id="KW-1185">Reference proteome</keyword>
<evidence type="ECO:0000313" key="2">
    <source>
        <dbReference type="EMBL" id="TQV78992.1"/>
    </source>
</evidence>
<dbReference type="Proteomes" id="UP000315252">
    <property type="component" value="Unassembled WGS sequence"/>
</dbReference>
<accession>A0A545TP45</accession>
<dbReference type="EMBL" id="VHSH01000005">
    <property type="protein sequence ID" value="TQV78992.1"/>
    <property type="molecule type" value="Genomic_DNA"/>
</dbReference>
<dbReference type="InterPro" id="IPR024072">
    <property type="entry name" value="DHFR-like_dom_sf"/>
</dbReference>
<dbReference type="PANTHER" id="PTHR38011">
    <property type="entry name" value="DIHYDROFOLATE REDUCTASE FAMILY PROTEIN (AFU_ORTHOLOGUE AFUA_8G06820)"/>
    <property type="match status" value="1"/>
</dbReference>
<reference evidence="2 3" key="1">
    <citation type="submission" date="2019-06" db="EMBL/GenBank/DDBJ databases">
        <title>Whole genome sequence for Rhodospirillaceae sp. R148.</title>
        <authorList>
            <person name="Wang G."/>
        </authorList>
    </citation>
    <scope>NUCLEOTIDE SEQUENCE [LARGE SCALE GENOMIC DNA]</scope>
    <source>
        <strain evidence="2 3">R148</strain>
    </source>
</reference>
<gene>
    <name evidence="2" type="ORF">FKG95_15010</name>
</gene>
<dbReference type="OrthoDB" id="7342392at2"/>
<dbReference type="GO" id="GO:0009231">
    <property type="term" value="P:riboflavin biosynthetic process"/>
    <property type="evidence" value="ECO:0007669"/>
    <property type="project" value="InterPro"/>
</dbReference>
<sequence>MHPIIYDVAVSLDGYIAGPNGDVTRFAHEGPVVEDYAQRMAGYRLAIMGRATYEFAFQFGLKPGDDPYPAMRTLVFSQSLALPETCDIEVFRKTDRDMLEQLKSDADGPIYLCGGGAFAGALLEMDVIDSLRLKRAPILLGSGVRLFGEGSPGVTLVCRETKDYPDGYVFQEFRVGS</sequence>
<organism evidence="2 3">
    <name type="scientific">Denitrobaculum tricleocarpae</name>
    <dbReference type="NCBI Taxonomy" id="2591009"/>
    <lineage>
        <taxon>Bacteria</taxon>
        <taxon>Pseudomonadati</taxon>
        <taxon>Pseudomonadota</taxon>
        <taxon>Alphaproteobacteria</taxon>
        <taxon>Rhodospirillales</taxon>
        <taxon>Rhodospirillaceae</taxon>
        <taxon>Denitrobaculum</taxon>
    </lineage>
</organism>
<evidence type="ECO:0000313" key="3">
    <source>
        <dbReference type="Proteomes" id="UP000315252"/>
    </source>
</evidence>
<dbReference type="Gene3D" id="3.40.430.10">
    <property type="entry name" value="Dihydrofolate Reductase, subunit A"/>
    <property type="match status" value="1"/>
</dbReference>
<dbReference type="PANTHER" id="PTHR38011:SF11">
    <property type="entry name" value="2,5-DIAMINO-6-RIBOSYLAMINO-4(3H)-PYRIMIDINONE 5'-PHOSPHATE REDUCTASE"/>
    <property type="match status" value="1"/>
</dbReference>